<evidence type="ECO:0000313" key="3">
    <source>
        <dbReference type="Proteomes" id="UP000295711"/>
    </source>
</evidence>
<keyword evidence="3" id="KW-1185">Reference proteome</keyword>
<evidence type="ECO:0000313" key="2">
    <source>
        <dbReference type="EMBL" id="TCO85781.1"/>
    </source>
</evidence>
<protein>
    <submittedName>
        <fullName evidence="2">Uncharacterized protein</fullName>
    </submittedName>
</protein>
<keyword evidence="1" id="KW-0472">Membrane</keyword>
<dbReference type="AlphaFoldDB" id="A0A4R2LZ07"/>
<organism evidence="2 3">
    <name type="scientific">Frisingicoccus caecimuris</name>
    <dbReference type="NCBI Taxonomy" id="1796636"/>
    <lineage>
        <taxon>Bacteria</taxon>
        <taxon>Bacillati</taxon>
        <taxon>Bacillota</taxon>
        <taxon>Clostridia</taxon>
        <taxon>Lachnospirales</taxon>
        <taxon>Lachnospiraceae</taxon>
        <taxon>Frisingicoccus</taxon>
    </lineage>
</organism>
<evidence type="ECO:0000256" key="1">
    <source>
        <dbReference type="SAM" id="Phobius"/>
    </source>
</evidence>
<dbReference type="RefSeq" id="WP_132088556.1">
    <property type="nucleotide sequence ID" value="NZ_JANKAQ010000001.1"/>
</dbReference>
<accession>A0A4R2LZ07</accession>
<reference evidence="2 3" key="1">
    <citation type="submission" date="2019-03" db="EMBL/GenBank/DDBJ databases">
        <title>Genomic Encyclopedia of Type Strains, Phase IV (KMG-IV): sequencing the most valuable type-strain genomes for metagenomic binning, comparative biology and taxonomic classification.</title>
        <authorList>
            <person name="Goeker M."/>
        </authorList>
    </citation>
    <scope>NUCLEOTIDE SEQUENCE [LARGE SCALE GENOMIC DNA]</scope>
    <source>
        <strain evidence="2 3">DSM 28559</strain>
    </source>
</reference>
<dbReference type="EMBL" id="SLXA01000002">
    <property type="protein sequence ID" value="TCO85781.1"/>
    <property type="molecule type" value="Genomic_DNA"/>
</dbReference>
<comment type="caution">
    <text evidence="2">The sequence shown here is derived from an EMBL/GenBank/DDBJ whole genome shotgun (WGS) entry which is preliminary data.</text>
</comment>
<keyword evidence="1" id="KW-1133">Transmembrane helix</keyword>
<name>A0A4R2LZ07_9FIRM</name>
<sequence length="267" mass="30210">MKWWIRFWKRRKQDDRIKIMFLFFLGMIVFLADTVNSGMKVYNRMRSPVEYVVRNSSASGLTSYQASAIEIMEDVQAVSRQRESLLTLSGAWGEMTVTCLELYDDYLALAYGMPETCAMKVIYLNEMAWNQLIQTSGETGTEQESLRLDYQLGEEDMTGTAQIVYAKSGVPNDTACAFCGADSVRFSDSETGVRIQMRGQDLDGTTVKQLGQLGLEIVNSGDVQQNSLKQEMQFLRMRYAVIAALLCLAALVSLRKYGRCIDYKNQT</sequence>
<proteinExistence type="predicted"/>
<dbReference type="Proteomes" id="UP000295711">
    <property type="component" value="Unassembled WGS sequence"/>
</dbReference>
<keyword evidence="1" id="KW-0812">Transmembrane</keyword>
<feature type="transmembrane region" description="Helical" evidence="1">
    <location>
        <begin position="237"/>
        <end position="254"/>
    </location>
</feature>
<gene>
    <name evidence="2" type="ORF">EV212_10296</name>
</gene>